<evidence type="ECO:0000313" key="11">
    <source>
        <dbReference type="EMBL" id="GFE64094.1"/>
    </source>
</evidence>
<gene>
    <name evidence="11" type="ORF">KIN_11680</name>
</gene>
<dbReference type="CDD" id="cd14014">
    <property type="entry name" value="STKc_PknB_like"/>
    <property type="match status" value="1"/>
</dbReference>
<feature type="binding site" evidence="7">
    <location>
        <position position="47"/>
    </location>
    <ligand>
        <name>ATP</name>
        <dbReference type="ChEBI" id="CHEBI:30616"/>
    </ligand>
</feature>
<evidence type="ECO:0000256" key="6">
    <source>
        <dbReference type="ARBA" id="ARBA00022840"/>
    </source>
</evidence>
<dbReference type="PROSITE" id="PS00107">
    <property type="entry name" value="PROTEIN_KINASE_ATP"/>
    <property type="match status" value="1"/>
</dbReference>
<evidence type="ECO:0000256" key="1">
    <source>
        <dbReference type="ARBA" id="ARBA00010886"/>
    </source>
</evidence>
<dbReference type="OrthoDB" id="9801841at2"/>
<keyword evidence="6 7" id="KW-0067">ATP-binding</keyword>
<feature type="region of interest" description="Disordered" evidence="8">
    <location>
        <begin position="279"/>
        <end position="306"/>
    </location>
</feature>
<evidence type="ECO:0000259" key="10">
    <source>
        <dbReference type="PROSITE" id="PS50011"/>
    </source>
</evidence>
<name>A0A6N6JD99_9RHOB</name>
<dbReference type="InterPro" id="IPR020635">
    <property type="entry name" value="Tyr_kinase_cat_dom"/>
</dbReference>
<dbReference type="RefSeq" id="WP_159804965.1">
    <property type="nucleotide sequence ID" value="NZ_BLJE01000001.1"/>
</dbReference>
<dbReference type="InterPro" id="IPR000719">
    <property type="entry name" value="Prot_kinase_dom"/>
</dbReference>
<comment type="caution">
    <text evidence="11">The sequence shown here is derived from an EMBL/GenBank/DDBJ whole genome shotgun (WGS) entry which is preliminary data.</text>
</comment>
<dbReference type="InterPro" id="IPR008266">
    <property type="entry name" value="Tyr_kinase_AS"/>
</dbReference>
<dbReference type="SUPFAM" id="SSF56112">
    <property type="entry name" value="Protein kinase-like (PK-like)"/>
    <property type="match status" value="1"/>
</dbReference>
<dbReference type="SMART" id="SM00219">
    <property type="entry name" value="TyrKc"/>
    <property type="match status" value="1"/>
</dbReference>
<dbReference type="PANTHER" id="PTHR43671">
    <property type="entry name" value="SERINE/THREONINE-PROTEIN KINASE NEK"/>
    <property type="match status" value="1"/>
</dbReference>
<protein>
    <recommendedName>
        <fullName evidence="2">non-specific serine/threonine protein kinase</fullName>
        <ecNumber evidence="2">2.7.11.1</ecNumber>
    </recommendedName>
</protein>
<dbReference type="GO" id="GO:0004674">
    <property type="term" value="F:protein serine/threonine kinase activity"/>
    <property type="evidence" value="ECO:0007669"/>
    <property type="project" value="UniProtKB-KW"/>
</dbReference>
<keyword evidence="9" id="KW-0812">Transmembrane</keyword>
<dbReference type="GO" id="GO:0005524">
    <property type="term" value="F:ATP binding"/>
    <property type="evidence" value="ECO:0007669"/>
    <property type="project" value="UniProtKB-UniRule"/>
</dbReference>
<feature type="domain" description="Protein kinase" evidence="10">
    <location>
        <begin position="18"/>
        <end position="276"/>
    </location>
</feature>
<comment type="similarity">
    <text evidence="1">Belongs to the protein kinase superfamily. NEK Ser/Thr protein kinase family. NIMA subfamily.</text>
</comment>
<evidence type="ECO:0000256" key="8">
    <source>
        <dbReference type="SAM" id="MobiDB-lite"/>
    </source>
</evidence>
<dbReference type="PROSITE" id="PS00109">
    <property type="entry name" value="PROTEIN_KINASE_TYR"/>
    <property type="match status" value="1"/>
</dbReference>
<keyword evidence="3" id="KW-0808">Transferase</keyword>
<dbReference type="EMBL" id="BLJE01000001">
    <property type="protein sequence ID" value="GFE64094.1"/>
    <property type="molecule type" value="Genomic_DNA"/>
</dbReference>
<evidence type="ECO:0000256" key="5">
    <source>
        <dbReference type="ARBA" id="ARBA00022777"/>
    </source>
</evidence>
<dbReference type="Pfam" id="PF00069">
    <property type="entry name" value="Pkinase"/>
    <property type="match status" value="1"/>
</dbReference>
<organism evidence="11 12">
    <name type="scientific">Litoreibacter roseus</name>
    <dbReference type="NCBI Taxonomy" id="2601869"/>
    <lineage>
        <taxon>Bacteria</taxon>
        <taxon>Pseudomonadati</taxon>
        <taxon>Pseudomonadota</taxon>
        <taxon>Alphaproteobacteria</taxon>
        <taxon>Rhodobacterales</taxon>
        <taxon>Roseobacteraceae</taxon>
        <taxon>Litoreibacter</taxon>
    </lineage>
</organism>
<keyword evidence="4 7" id="KW-0547">Nucleotide-binding</keyword>
<dbReference type="AlphaFoldDB" id="A0A6N6JD99"/>
<evidence type="ECO:0000256" key="9">
    <source>
        <dbReference type="SAM" id="Phobius"/>
    </source>
</evidence>
<dbReference type="PANTHER" id="PTHR43671:SF13">
    <property type="entry name" value="SERINE_THREONINE-PROTEIN KINASE NEK2"/>
    <property type="match status" value="1"/>
</dbReference>
<reference evidence="11 12" key="1">
    <citation type="submission" date="2019-12" db="EMBL/GenBank/DDBJ databases">
        <title>Litoreibacter badius sp. nov., a novel bacteriochlorophyll a-containing bacterium in the genus Litoreibacter.</title>
        <authorList>
            <person name="Kanamuro M."/>
            <person name="Takabe Y."/>
            <person name="Mori K."/>
            <person name="Takaichi S."/>
            <person name="Hanada S."/>
        </authorList>
    </citation>
    <scope>NUCLEOTIDE SEQUENCE [LARGE SCALE GENOMIC DNA]</scope>
    <source>
        <strain evidence="11 12">K6</strain>
    </source>
</reference>
<dbReference type="GO" id="GO:0004713">
    <property type="term" value="F:protein tyrosine kinase activity"/>
    <property type="evidence" value="ECO:0007669"/>
    <property type="project" value="InterPro"/>
</dbReference>
<evidence type="ECO:0000256" key="4">
    <source>
        <dbReference type="ARBA" id="ARBA00022741"/>
    </source>
</evidence>
<dbReference type="InterPro" id="IPR011009">
    <property type="entry name" value="Kinase-like_dom_sf"/>
</dbReference>
<dbReference type="Proteomes" id="UP000436822">
    <property type="component" value="Unassembled WGS sequence"/>
</dbReference>
<sequence length="449" mass="47669">MAEQAVGLKPGDVIQNTYEILSLLGEGGMGATFKGRNVATGHEVAIKVMTPEFARNDKALDLFRRESSLLRTVQSDAVIRYETTLQDAQNRLFLIMEYVNGKPLAYYVKKGARLTSRDVLKLGLQLAGGLDAIHKLNIVHRDVAPDNILVPEDDILNAKLIDFGLASNTVGTEKSIIGDSVAGKFSYMAPEQLGLFGGKATAATDIYALGLVLLQVAGQAVPGAGMGAAALEIRSKDIRLKGAGLSQPLTKVLEMMLRADPTKRPSDLLGLIRQAIAAEEKSEPGRKRGPVSTPVTMPHDNKKSSRSPALFIGGALVALVIAVGGSAYLFLGSGAVPEDASLRTVDRAIEVTDQADPVAEAVALINKGGTENLEVALGALMKLGTDKETPAETRERALVEVARMYDPDTYDAARSPFPQANAAAARRLYQQAAELGSAEAQNALTRLGE</sequence>
<dbReference type="PROSITE" id="PS50011">
    <property type="entry name" value="PROTEIN_KINASE_DOM"/>
    <property type="match status" value="1"/>
</dbReference>
<dbReference type="InterPro" id="IPR050660">
    <property type="entry name" value="NEK_Ser/Thr_kinase"/>
</dbReference>
<keyword evidence="5 11" id="KW-0418">Kinase</keyword>
<keyword evidence="9" id="KW-1133">Transmembrane helix</keyword>
<dbReference type="EC" id="2.7.11.1" evidence="2"/>
<accession>A0A6N6JD99</accession>
<dbReference type="Gene3D" id="1.10.510.10">
    <property type="entry name" value="Transferase(Phosphotransferase) domain 1"/>
    <property type="match status" value="1"/>
</dbReference>
<evidence type="ECO:0000256" key="3">
    <source>
        <dbReference type="ARBA" id="ARBA00022679"/>
    </source>
</evidence>
<keyword evidence="12" id="KW-1185">Reference proteome</keyword>
<keyword evidence="9" id="KW-0472">Membrane</keyword>
<dbReference type="InterPro" id="IPR017441">
    <property type="entry name" value="Protein_kinase_ATP_BS"/>
</dbReference>
<keyword evidence="11" id="KW-0723">Serine/threonine-protein kinase</keyword>
<evidence type="ECO:0000256" key="2">
    <source>
        <dbReference type="ARBA" id="ARBA00012513"/>
    </source>
</evidence>
<evidence type="ECO:0000313" key="12">
    <source>
        <dbReference type="Proteomes" id="UP000436822"/>
    </source>
</evidence>
<evidence type="ECO:0000256" key="7">
    <source>
        <dbReference type="PROSITE-ProRule" id="PRU10141"/>
    </source>
</evidence>
<proteinExistence type="inferred from homology"/>
<feature type="transmembrane region" description="Helical" evidence="9">
    <location>
        <begin position="309"/>
        <end position="331"/>
    </location>
</feature>